<dbReference type="STRING" id="428992.SAMN05216272_11188"/>
<name>A0A1G8LD63_9PSED</name>
<dbReference type="AlphaFoldDB" id="A0A1G8LD63"/>
<sequence>MSELSLHSRVQRHPDLVVADMDGEVVMMSIERGCYYGIGGVGPRVWELLERPVTLEALVQRLCAEYQVDEARCRDDLLRFVGGLLDNGIVQLC</sequence>
<keyword evidence="2" id="KW-1185">Reference proteome</keyword>
<dbReference type="OrthoDB" id="9800554at2"/>
<evidence type="ECO:0000313" key="1">
    <source>
        <dbReference type="EMBL" id="SDI53668.1"/>
    </source>
</evidence>
<dbReference type="RefSeq" id="WP_090266724.1">
    <property type="nucleotide sequence ID" value="NZ_FNDS01000011.1"/>
</dbReference>
<dbReference type="EMBL" id="FNDS01000011">
    <property type="protein sequence ID" value="SDI53668.1"/>
    <property type="molecule type" value="Genomic_DNA"/>
</dbReference>
<protein>
    <submittedName>
        <fullName evidence="1">Coenzyme PQQ synthesis protein D (PqqD)</fullName>
    </submittedName>
</protein>
<evidence type="ECO:0000313" key="2">
    <source>
        <dbReference type="Proteomes" id="UP000199636"/>
    </source>
</evidence>
<gene>
    <name evidence="1" type="ORF">SAMN05216272_11188</name>
</gene>
<dbReference type="InterPro" id="IPR041881">
    <property type="entry name" value="PqqD_sf"/>
</dbReference>
<dbReference type="Pfam" id="PF05402">
    <property type="entry name" value="PqqD"/>
    <property type="match status" value="1"/>
</dbReference>
<dbReference type="Gene3D" id="1.10.10.1150">
    <property type="entry name" value="Coenzyme PQQ synthesis protein D (PqqD)"/>
    <property type="match status" value="1"/>
</dbReference>
<dbReference type="NCBIfam" id="NF033536">
    <property type="entry name" value="lasso_PqqD_Bac"/>
    <property type="match status" value="1"/>
</dbReference>
<dbReference type="InterPro" id="IPR008792">
    <property type="entry name" value="PQQD"/>
</dbReference>
<organism evidence="1 2">
    <name type="scientific">Pseudomonas panipatensis</name>
    <dbReference type="NCBI Taxonomy" id="428992"/>
    <lineage>
        <taxon>Bacteria</taxon>
        <taxon>Pseudomonadati</taxon>
        <taxon>Pseudomonadota</taxon>
        <taxon>Gammaproteobacteria</taxon>
        <taxon>Pseudomonadales</taxon>
        <taxon>Pseudomonadaceae</taxon>
        <taxon>Pseudomonas</taxon>
    </lineage>
</organism>
<proteinExistence type="predicted"/>
<accession>A0A1G8LD63</accession>
<dbReference type="Proteomes" id="UP000199636">
    <property type="component" value="Unassembled WGS sequence"/>
</dbReference>
<reference evidence="2" key="1">
    <citation type="submission" date="2016-10" db="EMBL/GenBank/DDBJ databases">
        <authorList>
            <person name="Varghese N."/>
            <person name="Submissions S."/>
        </authorList>
    </citation>
    <scope>NUCLEOTIDE SEQUENCE [LARGE SCALE GENOMIC DNA]</scope>
    <source>
        <strain evidence="2">CCM 7469</strain>
    </source>
</reference>